<feature type="transmembrane region" description="Helical" evidence="7">
    <location>
        <begin position="93"/>
        <end position="111"/>
    </location>
</feature>
<dbReference type="SUPFAM" id="SSF103473">
    <property type="entry name" value="MFS general substrate transporter"/>
    <property type="match status" value="1"/>
</dbReference>
<dbReference type="RefSeq" id="WP_354442825.1">
    <property type="nucleotide sequence ID" value="NZ_JBEPSH010000003.1"/>
</dbReference>
<feature type="transmembrane region" description="Helical" evidence="7">
    <location>
        <begin position="441"/>
        <end position="464"/>
    </location>
</feature>
<feature type="transmembrane region" description="Helical" evidence="7">
    <location>
        <begin position="476"/>
        <end position="496"/>
    </location>
</feature>
<keyword evidence="6 7" id="KW-0472">Membrane</keyword>
<dbReference type="PROSITE" id="PS50850">
    <property type="entry name" value="MFS"/>
    <property type="match status" value="1"/>
</dbReference>
<comment type="subcellular location">
    <subcellularLocation>
        <location evidence="1">Cell membrane</location>
        <topology evidence="1">Multi-pass membrane protein</topology>
    </subcellularLocation>
</comment>
<evidence type="ECO:0000313" key="9">
    <source>
        <dbReference type="EMBL" id="MET4576762.1"/>
    </source>
</evidence>
<feature type="transmembrane region" description="Helical" evidence="7">
    <location>
        <begin position="287"/>
        <end position="308"/>
    </location>
</feature>
<evidence type="ECO:0000256" key="1">
    <source>
        <dbReference type="ARBA" id="ARBA00004651"/>
    </source>
</evidence>
<sequence length="555" mass="60578">MNATLNVPLANGQKPKETRRVVFAAALGTVFEWYDFFIYGSLAVFFGTLFFPKGNESAAILASLATFGAGFVLRPFGAIFFGRLGDMVGRKKTFLITMMIMGVATATIGLLPTYETIGWAAPAILVVLRLLQGLAIGGEFGGAVTYIAEHSDPKSRGLTTSWLQVTGTIGLLLSLAVILGLRTVMSPEAFSSWGWRIPFLLSVLLLVWSMYMRSQLHESPVFREMKAAGKTSQNPIKDVFMERKALVAVLVTIFGAVAGQAVIWYTAHFYTLQYMTATLKMPQTSVYGFLTLALVLATPFFVFFGWLSDKVGRKWLILSGCLLSAALFVPLFQGLAKYGNPGLMEFRERTQVVIQGGDCKEDQTFIGQLFNPKATKPCTRAKSFLTSQGLGYTFEPASTDLRVVIDGNAYEGFEEKVIRQVLIDKGMPTAADPQRVNGSMIVLMLFCIIFLATMVYGPMGAFLVEQFPTKIRYSGVSVALQFGNGWIGGFAPFVATSMVVNSGDMFRGLMYTVAVALGTVVIGAFFIRDRSRVDMREEEPVGVVGAGRAERARGA</sequence>
<evidence type="ECO:0000256" key="3">
    <source>
        <dbReference type="ARBA" id="ARBA00022475"/>
    </source>
</evidence>
<protein>
    <submittedName>
        <fullName evidence="9">MFS family permease</fullName>
    </submittedName>
</protein>
<gene>
    <name evidence="9" type="ORF">ABIE13_001871</name>
</gene>
<dbReference type="InterPro" id="IPR020846">
    <property type="entry name" value="MFS_dom"/>
</dbReference>
<dbReference type="EMBL" id="JBEPSH010000003">
    <property type="protein sequence ID" value="MET4576762.1"/>
    <property type="molecule type" value="Genomic_DNA"/>
</dbReference>
<dbReference type="Gene3D" id="1.20.1250.20">
    <property type="entry name" value="MFS general substrate transporter like domains"/>
    <property type="match status" value="2"/>
</dbReference>
<name>A0ABV2Q824_9BURK</name>
<feature type="transmembrane region" description="Helical" evidence="7">
    <location>
        <begin position="245"/>
        <end position="267"/>
    </location>
</feature>
<feature type="transmembrane region" description="Helical" evidence="7">
    <location>
        <begin position="315"/>
        <end position="336"/>
    </location>
</feature>
<dbReference type="InterPro" id="IPR005828">
    <property type="entry name" value="MFS_sugar_transport-like"/>
</dbReference>
<keyword evidence="2" id="KW-0813">Transport</keyword>
<keyword evidence="10" id="KW-1185">Reference proteome</keyword>
<evidence type="ECO:0000256" key="4">
    <source>
        <dbReference type="ARBA" id="ARBA00022692"/>
    </source>
</evidence>
<proteinExistence type="predicted"/>
<organism evidence="9 10">
    <name type="scientific">Ottowia thiooxydans</name>
    <dbReference type="NCBI Taxonomy" id="219182"/>
    <lineage>
        <taxon>Bacteria</taxon>
        <taxon>Pseudomonadati</taxon>
        <taxon>Pseudomonadota</taxon>
        <taxon>Betaproteobacteria</taxon>
        <taxon>Burkholderiales</taxon>
        <taxon>Comamonadaceae</taxon>
        <taxon>Ottowia</taxon>
    </lineage>
</organism>
<dbReference type="PANTHER" id="PTHR43045">
    <property type="entry name" value="SHIKIMATE TRANSPORTER"/>
    <property type="match status" value="1"/>
</dbReference>
<feature type="transmembrane region" description="Helical" evidence="7">
    <location>
        <begin position="193"/>
        <end position="211"/>
    </location>
</feature>
<evidence type="ECO:0000313" key="10">
    <source>
        <dbReference type="Proteomes" id="UP001549320"/>
    </source>
</evidence>
<feature type="transmembrane region" description="Helical" evidence="7">
    <location>
        <begin position="160"/>
        <end position="181"/>
    </location>
</feature>
<keyword evidence="5 7" id="KW-1133">Transmembrane helix</keyword>
<feature type="domain" description="Major facilitator superfamily (MFS) profile" evidence="8">
    <location>
        <begin position="21"/>
        <end position="532"/>
    </location>
</feature>
<dbReference type="InterPro" id="IPR005829">
    <property type="entry name" value="Sugar_transporter_CS"/>
</dbReference>
<dbReference type="Pfam" id="PF00083">
    <property type="entry name" value="Sugar_tr"/>
    <property type="match status" value="1"/>
</dbReference>
<comment type="caution">
    <text evidence="9">The sequence shown here is derived from an EMBL/GenBank/DDBJ whole genome shotgun (WGS) entry which is preliminary data.</text>
</comment>
<dbReference type="PROSITE" id="PS00217">
    <property type="entry name" value="SUGAR_TRANSPORT_2"/>
    <property type="match status" value="1"/>
</dbReference>
<feature type="transmembrane region" description="Helical" evidence="7">
    <location>
        <begin position="508"/>
        <end position="527"/>
    </location>
</feature>
<evidence type="ECO:0000256" key="2">
    <source>
        <dbReference type="ARBA" id="ARBA00022448"/>
    </source>
</evidence>
<evidence type="ECO:0000259" key="8">
    <source>
        <dbReference type="PROSITE" id="PS50850"/>
    </source>
</evidence>
<keyword evidence="3" id="KW-1003">Cell membrane</keyword>
<accession>A0ABV2Q824</accession>
<dbReference type="PANTHER" id="PTHR43045:SF7">
    <property type="entry name" value="MAJOR FACILITATOR SUPERFAMILY TRANSPORTER"/>
    <property type="match status" value="1"/>
</dbReference>
<dbReference type="Proteomes" id="UP001549320">
    <property type="component" value="Unassembled WGS sequence"/>
</dbReference>
<dbReference type="InterPro" id="IPR036259">
    <property type="entry name" value="MFS_trans_sf"/>
</dbReference>
<evidence type="ECO:0000256" key="6">
    <source>
        <dbReference type="ARBA" id="ARBA00023136"/>
    </source>
</evidence>
<evidence type="ECO:0000256" key="5">
    <source>
        <dbReference type="ARBA" id="ARBA00022989"/>
    </source>
</evidence>
<feature type="transmembrane region" description="Helical" evidence="7">
    <location>
        <begin position="58"/>
        <end position="81"/>
    </location>
</feature>
<feature type="transmembrane region" description="Helical" evidence="7">
    <location>
        <begin position="123"/>
        <end position="148"/>
    </location>
</feature>
<evidence type="ECO:0000256" key="7">
    <source>
        <dbReference type="SAM" id="Phobius"/>
    </source>
</evidence>
<keyword evidence="4 7" id="KW-0812">Transmembrane</keyword>
<feature type="transmembrane region" description="Helical" evidence="7">
    <location>
        <begin position="21"/>
        <end position="46"/>
    </location>
</feature>
<dbReference type="CDD" id="cd17369">
    <property type="entry name" value="MFS_ShiA_like"/>
    <property type="match status" value="1"/>
</dbReference>
<reference evidence="9 10" key="1">
    <citation type="submission" date="2024-06" db="EMBL/GenBank/DDBJ databases">
        <title>Sorghum-associated microbial communities from plants grown in Nebraska, USA.</title>
        <authorList>
            <person name="Schachtman D."/>
        </authorList>
    </citation>
    <scope>NUCLEOTIDE SEQUENCE [LARGE SCALE GENOMIC DNA]</scope>
    <source>
        <strain evidence="9 10">2709</strain>
    </source>
</reference>